<dbReference type="AlphaFoldDB" id="A0A810KVG4"/>
<evidence type="ECO:0000256" key="2">
    <source>
        <dbReference type="ARBA" id="ARBA00022679"/>
    </source>
</evidence>
<evidence type="ECO:0000256" key="8">
    <source>
        <dbReference type="SAM" id="SignalP"/>
    </source>
</evidence>
<evidence type="ECO:0000313" key="11">
    <source>
        <dbReference type="Proteomes" id="UP000680750"/>
    </source>
</evidence>
<dbReference type="SUPFAM" id="SSF141523">
    <property type="entry name" value="L,D-transpeptidase catalytic domain-like"/>
    <property type="match status" value="1"/>
</dbReference>
<keyword evidence="3 6" id="KW-0133">Cell shape</keyword>
<dbReference type="CDD" id="cd16913">
    <property type="entry name" value="YkuD_like"/>
    <property type="match status" value="1"/>
</dbReference>
<evidence type="ECO:0000256" key="3">
    <source>
        <dbReference type="ARBA" id="ARBA00022960"/>
    </source>
</evidence>
<evidence type="ECO:0000256" key="5">
    <source>
        <dbReference type="ARBA" id="ARBA00023316"/>
    </source>
</evidence>
<reference evidence="10" key="1">
    <citation type="submission" date="2020-08" db="EMBL/GenBank/DDBJ databases">
        <title>Whole genome shotgun sequence of Actinocatenispora sera NBRC 101916.</title>
        <authorList>
            <person name="Komaki H."/>
            <person name="Tamura T."/>
        </authorList>
    </citation>
    <scope>NUCLEOTIDE SEQUENCE</scope>
    <source>
        <strain evidence="10">NBRC 101916</strain>
    </source>
</reference>
<feature type="region of interest" description="Disordered" evidence="7">
    <location>
        <begin position="36"/>
        <end position="62"/>
    </location>
</feature>
<feature type="region of interest" description="Disordered" evidence="7">
    <location>
        <begin position="148"/>
        <end position="176"/>
    </location>
</feature>
<accession>A0A810KVG4</accession>
<proteinExistence type="predicted"/>
<keyword evidence="8" id="KW-0732">Signal</keyword>
<feature type="signal peptide" evidence="8">
    <location>
        <begin position="1"/>
        <end position="26"/>
    </location>
</feature>
<evidence type="ECO:0000256" key="1">
    <source>
        <dbReference type="ARBA" id="ARBA00004752"/>
    </source>
</evidence>
<dbReference type="Pfam" id="PF25564">
    <property type="entry name" value="DUF7933"/>
    <property type="match status" value="1"/>
</dbReference>
<feature type="domain" description="L,D-TPase catalytic" evidence="9">
    <location>
        <begin position="358"/>
        <end position="483"/>
    </location>
</feature>
<evidence type="ECO:0000256" key="7">
    <source>
        <dbReference type="SAM" id="MobiDB-lite"/>
    </source>
</evidence>
<dbReference type="GO" id="GO:0009252">
    <property type="term" value="P:peptidoglycan biosynthetic process"/>
    <property type="evidence" value="ECO:0007669"/>
    <property type="project" value="UniProtKB-UniPathway"/>
</dbReference>
<feature type="compositionally biased region" description="Polar residues" evidence="7">
    <location>
        <begin position="163"/>
        <end position="173"/>
    </location>
</feature>
<dbReference type="GO" id="GO:0016740">
    <property type="term" value="F:transferase activity"/>
    <property type="evidence" value="ECO:0007669"/>
    <property type="project" value="UniProtKB-KW"/>
</dbReference>
<evidence type="ECO:0000256" key="6">
    <source>
        <dbReference type="PROSITE-ProRule" id="PRU01373"/>
    </source>
</evidence>
<dbReference type="PROSITE" id="PS52029">
    <property type="entry name" value="LD_TPASE"/>
    <property type="match status" value="1"/>
</dbReference>
<name>A0A810KVG4_9ACTN</name>
<dbReference type="GO" id="GO:0008360">
    <property type="term" value="P:regulation of cell shape"/>
    <property type="evidence" value="ECO:0007669"/>
    <property type="project" value="UniProtKB-UniRule"/>
</dbReference>
<evidence type="ECO:0000259" key="9">
    <source>
        <dbReference type="PROSITE" id="PS52029"/>
    </source>
</evidence>
<organism evidence="10 11">
    <name type="scientific">Actinocatenispora sera</name>
    <dbReference type="NCBI Taxonomy" id="390989"/>
    <lineage>
        <taxon>Bacteria</taxon>
        <taxon>Bacillati</taxon>
        <taxon>Actinomycetota</taxon>
        <taxon>Actinomycetes</taxon>
        <taxon>Micromonosporales</taxon>
        <taxon>Micromonosporaceae</taxon>
        <taxon>Actinocatenispora</taxon>
    </lineage>
</organism>
<dbReference type="KEGG" id="aser:Asera_12980"/>
<sequence>MIRPLTRLVRTRVAILGCVLLTAALAGVASHPAGTAAAPARATPETVPGSPGSPQPPSPVFTENFENRQSTLPVRLADYTGTTGMTYTADPPWPVNCNGWIAAFDDPPGTNSAVAPQVRDCTPLPGEPGSSGQTAWNQVRQLSRALGQLNGSTDPNADHAVSAYTNGPVNNGNPGADKVEFHTEQPIPITARGRFLTFSVNAAETGCTANHNHALLNYFLVDGTTSIPVNDQPIDPCTRGTQVSPGYFAGTFTWDEPLLFTGDAVGLKMVNAQGSGNGNDHAFDDIRLLDVTPQLGKSFTPDRTEVDGSSVLTLTITNTDDLLAKEGWPFTDTLPAGLTLTTPADARTDCAAGTVHATDGGSSIGITGGALYRRGRLVPSARAGVGAPDDPTPVGHFFVAFDQPAPAGEPGYGPFIVVTSAHSEAISDWAGSGDAVVGIRGPLGEDGRIGTAGARISHGCIRLHDRSLRRLKGVPPGTPIDVLR</sequence>
<dbReference type="InterPro" id="IPR057693">
    <property type="entry name" value="DUF7933"/>
</dbReference>
<evidence type="ECO:0000313" key="10">
    <source>
        <dbReference type="EMBL" id="BCJ27190.1"/>
    </source>
</evidence>
<comment type="caution">
    <text evidence="6">Lacks conserved residue(s) required for the propagation of feature annotation.</text>
</comment>
<dbReference type="Proteomes" id="UP000680750">
    <property type="component" value="Chromosome"/>
</dbReference>
<dbReference type="RefSeq" id="WP_051802002.1">
    <property type="nucleotide sequence ID" value="NZ_AP023354.1"/>
</dbReference>
<gene>
    <name evidence="10" type="ORF">Asera_12980</name>
</gene>
<evidence type="ECO:0000256" key="4">
    <source>
        <dbReference type="ARBA" id="ARBA00022984"/>
    </source>
</evidence>
<dbReference type="GO" id="GO:0071555">
    <property type="term" value="P:cell wall organization"/>
    <property type="evidence" value="ECO:0007669"/>
    <property type="project" value="UniProtKB-UniRule"/>
</dbReference>
<feature type="compositionally biased region" description="Low complexity" evidence="7">
    <location>
        <begin position="36"/>
        <end position="50"/>
    </location>
</feature>
<dbReference type="InterPro" id="IPR038063">
    <property type="entry name" value="Transpep_catalytic_dom"/>
</dbReference>
<dbReference type="EMBL" id="AP023354">
    <property type="protein sequence ID" value="BCJ27190.1"/>
    <property type="molecule type" value="Genomic_DNA"/>
</dbReference>
<dbReference type="Gene3D" id="2.40.440.10">
    <property type="entry name" value="L,D-transpeptidase catalytic domain-like"/>
    <property type="match status" value="1"/>
</dbReference>
<dbReference type="UniPathway" id="UPA00219"/>
<comment type="pathway">
    <text evidence="1 6">Cell wall biogenesis; peptidoglycan biosynthesis.</text>
</comment>
<keyword evidence="2" id="KW-0808">Transferase</keyword>
<keyword evidence="11" id="KW-1185">Reference proteome</keyword>
<keyword evidence="4 6" id="KW-0573">Peptidoglycan synthesis</keyword>
<keyword evidence="5 6" id="KW-0961">Cell wall biogenesis/degradation</keyword>
<feature type="chain" id="PRO_5039563198" description="L,D-TPase catalytic domain-containing protein" evidence="8">
    <location>
        <begin position="27"/>
        <end position="484"/>
    </location>
</feature>
<protein>
    <recommendedName>
        <fullName evidence="9">L,D-TPase catalytic domain-containing protein</fullName>
    </recommendedName>
</protein>
<dbReference type="InterPro" id="IPR005490">
    <property type="entry name" value="LD_TPept_cat_dom"/>
</dbReference>